<dbReference type="AlphaFoldDB" id="A0A1Y2DBQ9"/>
<dbReference type="InterPro" id="IPR024311">
    <property type="entry name" value="Lipocalin-like"/>
</dbReference>
<dbReference type="OrthoDB" id="3904217at2759"/>
<gene>
    <name evidence="2" type="ORF">BCR38DRAFT_450794</name>
</gene>
<evidence type="ECO:0000259" key="1">
    <source>
        <dbReference type="Pfam" id="PF13924"/>
    </source>
</evidence>
<dbReference type="RefSeq" id="XP_040710216.1">
    <property type="nucleotide sequence ID" value="XM_040861407.1"/>
</dbReference>
<name>A0A1Y2DBQ9_9PEZI</name>
<proteinExistence type="predicted"/>
<protein>
    <submittedName>
        <fullName evidence="2">Lipocalin-like domain-domain-containing protein</fullName>
    </submittedName>
</protein>
<evidence type="ECO:0000313" key="3">
    <source>
        <dbReference type="Proteomes" id="UP000193689"/>
    </source>
</evidence>
<keyword evidence="3" id="KW-1185">Reference proteome</keyword>
<sequence length="185" mass="20496">MSRRDQVPFCNIFPKQKISTMVSTRTISLFTGAFTLLNITRTENGAIINDNTGGSHPTGIITYSTNGYVSVLIHATEPEWRPESLNMLDQDERFDSQWALVGKHSGAYSGPFGFDEAAMVDENNGVVLHGPLTAASLPANIGRVQRREFAFSEDEQYLNLVGTLGVGVVDSLWWRRIGRRNVTFA</sequence>
<comment type="caution">
    <text evidence="2">The sequence shown here is derived from an EMBL/GenBank/DDBJ whole genome shotgun (WGS) entry which is preliminary data.</text>
</comment>
<accession>A0A1Y2DBQ9</accession>
<dbReference type="GeneID" id="63777619"/>
<dbReference type="InParanoid" id="A0A1Y2DBQ9"/>
<evidence type="ECO:0000313" key="2">
    <source>
        <dbReference type="EMBL" id="ORY56637.1"/>
    </source>
</evidence>
<reference evidence="2 3" key="1">
    <citation type="submission" date="2016-07" db="EMBL/GenBank/DDBJ databases">
        <title>Pervasive Adenine N6-methylation of Active Genes in Fungi.</title>
        <authorList>
            <consortium name="DOE Joint Genome Institute"/>
            <person name="Mondo S.J."/>
            <person name="Dannebaum R.O."/>
            <person name="Kuo R.C."/>
            <person name="Labutti K."/>
            <person name="Haridas S."/>
            <person name="Kuo A."/>
            <person name="Salamov A."/>
            <person name="Ahrendt S.R."/>
            <person name="Lipzen A."/>
            <person name="Sullivan W."/>
            <person name="Andreopoulos W.B."/>
            <person name="Clum A."/>
            <person name="Lindquist E."/>
            <person name="Daum C."/>
            <person name="Ramamoorthy G.K."/>
            <person name="Gryganskyi A."/>
            <person name="Culley D."/>
            <person name="Magnuson J.K."/>
            <person name="James T.Y."/>
            <person name="O'Malley M.A."/>
            <person name="Stajich J.E."/>
            <person name="Spatafora J.W."/>
            <person name="Visel A."/>
            <person name="Grigoriev I.V."/>
        </authorList>
    </citation>
    <scope>NUCLEOTIDE SEQUENCE [LARGE SCALE GENOMIC DNA]</scope>
    <source>
        <strain evidence="2 3">CBS 129021</strain>
    </source>
</reference>
<dbReference type="Pfam" id="PF13924">
    <property type="entry name" value="Lipocalin_5"/>
    <property type="match status" value="1"/>
</dbReference>
<dbReference type="EMBL" id="MCFJ01000022">
    <property type="protein sequence ID" value="ORY56637.1"/>
    <property type="molecule type" value="Genomic_DNA"/>
</dbReference>
<organism evidence="2 3">
    <name type="scientific">Pseudomassariella vexata</name>
    <dbReference type="NCBI Taxonomy" id="1141098"/>
    <lineage>
        <taxon>Eukaryota</taxon>
        <taxon>Fungi</taxon>
        <taxon>Dikarya</taxon>
        <taxon>Ascomycota</taxon>
        <taxon>Pezizomycotina</taxon>
        <taxon>Sordariomycetes</taxon>
        <taxon>Xylariomycetidae</taxon>
        <taxon>Amphisphaeriales</taxon>
        <taxon>Pseudomassariaceae</taxon>
        <taxon>Pseudomassariella</taxon>
    </lineage>
</organism>
<dbReference type="Proteomes" id="UP000193689">
    <property type="component" value="Unassembled WGS sequence"/>
</dbReference>
<feature type="domain" description="Lipocalin-like" evidence="1">
    <location>
        <begin position="32"/>
        <end position="163"/>
    </location>
</feature>